<accession>A0ABU8XK64</accession>
<dbReference type="SUPFAM" id="SSF53335">
    <property type="entry name" value="S-adenosyl-L-methionine-dependent methyltransferases"/>
    <property type="match status" value="1"/>
</dbReference>
<evidence type="ECO:0000313" key="5">
    <source>
        <dbReference type="EMBL" id="MEJ8859384.1"/>
    </source>
</evidence>
<evidence type="ECO:0000256" key="2">
    <source>
        <dbReference type="ARBA" id="ARBA00022603"/>
    </source>
</evidence>
<keyword evidence="3 5" id="KW-0808">Transferase</keyword>
<evidence type="ECO:0000256" key="4">
    <source>
        <dbReference type="RuleBase" id="RU362030"/>
    </source>
</evidence>
<dbReference type="RefSeq" id="WP_340339424.1">
    <property type="nucleotide sequence ID" value="NZ_JBBKZS010000028.1"/>
</dbReference>
<dbReference type="PANTHER" id="PTHR43619">
    <property type="entry name" value="S-ADENOSYL-L-METHIONINE-DEPENDENT METHYLTRANSFERASE YKTD-RELATED"/>
    <property type="match status" value="1"/>
</dbReference>
<dbReference type="InterPro" id="IPR029063">
    <property type="entry name" value="SAM-dependent_MTases_sf"/>
</dbReference>
<dbReference type="EMBL" id="JBBKZS010000028">
    <property type="protein sequence ID" value="MEJ8859384.1"/>
    <property type="molecule type" value="Genomic_DNA"/>
</dbReference>
<comment type="similarity">
    <text evidence="1 4">Belongs to the UPF0677 family.</text>
</comment>
<organism evidence="5 6">
    <name type="scientific">Variovorax robiniae</name>
    <dbReference type="NCBI Taxonomy" id="1836199"/>
    <lineage>
        <taxon>Bacteria</taxon>
        <taxon>Pseudomonadati</taxon>
        <taxon>Pseudomonadota</taxon>
        <taxon>Betaproteobacteria</taxon>
        <taxon>Burkholderiales</taxon>
        <taxon>Comamonadaceae</taxon>
        <taxon>Variovorax</taxon>
    </lineage>
</organism>
<dbReference type="EC" id="2.1.1.-" evidence="4"/>
<gene>
    <name evidence="5" type="ORF">WKW79_32780</name>
</gene>
<dbReference type="GO" id="GO:0008168">
    <property type="term" value="F:methyltransferase activity"/>
    <property type="evidence" value="ECO:0007669"/>
    <property type="project" value="UniProtKB-KW"/>
</dbReference>
<evidence type="ECO:0000256" key="3">
    <source>
        <dbReference type="ARBA" id="ARBA00022679"/>
    </source>
</evidence>
<keyword evidence="4" id="KW-0949">S-adenosyl-L-methionine</keyword>
<keyword evidence="2 4" id="KW-0489">Methyltransferase</keyword>
<dbReference type="Pfam" id="PF04072">
    <property type="entry name" value="LCM"/>
    <property type="match status" value="1"/>
</dbReference>
<name>A0ABU8XK64_9BURK</name>
<reference evidence="5 6" key="1">
    <citation type="submission" date="2024-03" db="EMBL/GenBank/DDBJ databases">
        <title>Novel species of the genus Variovorax.</title>
        <authorList>
            <person name="Liu Q."/>
            <person name="Xin Y.-H."/>
        </authorList>
    </citation>
    <scope>NUCLEOTIDE SEQUENCE [LARGE SCALE GENOMIC DNA]</scope>
    <source>
        <strain evidence="5 6">KACC 18901</strain>
    </source>
</reference>
<dbReference type="PANTHER" id="PTHR43619:SF2">
    <property type="entry name" value="S-ADENOSYL-L-METHIONINE-DEPENDENT METHYLTRANSFERASES SUPERFAMILY PROTEIN"/>
    <property type="match status" value="1"/>
</dbReference>
<dbReference type="InterPro" id="IPR011610">
    <property type="entry name" value="SAM_mthyl_Trfase_ML2640-like"/>
</dbReference>
<dbReference type="InterPro" id="IPR007213">
    <property type="entry name" value="Ppm1/Ppm2/Tcmp"/>
</dbReference>
<keyword evidence="6" id="KW-1185">Reference proteome</keyword>
<protein>
    <recommendedName>
        <fullName evidence="4">S-adenosyl-L-methionine-dependent methyltransferase</fullName>
        <ecNumber evidence="4">2.1.1.-</ecNumber>
    </recommendedName>
</protein>
<proteinExistence type="inferred from homology"/>
<comment type="caution">
    <text evidence="5">The sequence shown here is derived from an EMBL/GenBank/DDBJ whole genome shotgun (WGS) entry which is preliminary data.</text>
</comment>
<dbReference type="NCBIfam" id="TIGR00027">
    <property type="entry name" value="mthyl_TIGR00027"/>
    <property type="match status" value="1"/>
</dbReference>
<evidence type="ECO:0000256" key="1">
    <source>
        <dbReference type="ARBA" id="ARBA00008138"/>
    </source>
</evidence>
<dbReference type="GO" id="GO:0032259">
    <property type="term" value="P:methylation"/>
    <property type="evidence" value="ECO:0007669"/>
    <property type="project" value="UniProtKB-KW"/>
</dbReference>
<comment type="function">
    <text evidence="4">Exhibits S-adenosyl-L-methionine-dependent methyltransferase activity.</text>
</comment>
<sequence>MSTIDPLPSLRNVSDTALWVAMYRAMESERPDALFDDPLARRMAGARGEAIVRMMPGAAEIAHPMTVRTVVIDELVLDCIEQGACTVINLGAGLDTRAFRLGLPADLHWIDVDLPDMVVHRRKCLGDETSSCKHSHVVADVCDVQEVETVLSIARSSPGPVVVLTEGLLLYLTEHQVARLAAQLFDEPQVAWWIGDVISPVVRATSASLWKSQLTPDAAFKFAPDDRPGFFARLGWREREFRSTWDESIRLKRPHSWAAWWTAFGGPHFQLAHESLRQSSGVCLFEAR</sequence>
<dbReference type="Gene3D" id="3.40.50.150">
    <property type="entry name" value="Vaccinia Virus protein VP39"/>
    <property type="match status" value="1"/>
</dbReference>
<evidence type="ECO:0000313" key="6">
    <source>
        <dbReference type="Proteomes" id="UP001367030"/>
    </source>
</evidence>
<dbReference type="Proteomes" id="UP001367030">
    <property type="component" value="Unassembled WGS sequence"/>
</dbReference>